<comment type="caution">
    <text evidence="3">The sequence shown here is derived from an EMBL/GenBank/DDBJ whole genome shotgun (WGS) entry which is preliminary data.</text>
</comment>
<gene>
    <name evidence="3" type="ORF">EQG79_14710</name>
</gene>
<name>A0A4Q2UM63_9BACT</name>
<evidence type="ECO:0000256" key="1">
    <source>
        <dbReference type="ARBA" id="ARBA00005622"/>
    </source>
</evidence>
<dbReference type="GO" id="GO:0016788">
    <property type="term" value="F:hydrolase activity, acting on ester bonds"/>
    <property type="evidence" value="ECO:0007669"/>
    <property type="project" value="TreeGrafter"/>
</dbReference>
<accession>A0A4Q2UM63</accession>
<dbReference type="EMBL" id="SBLB01000003">
    <property type="protein sequence ID" value="RYC69842.1"/>
    <property type="molecule type" value="Genomic_DNA"/>
</dbReference>
<dbReference type="AlphaFoldDB" id="A0A4Q2UM63"/>
<keyword evidence="4" id="KW-1185">Reference proteome</keyword>
<dbReference type="SUPFAM" id="SSF53474">
    <property type="entry name" value="alpha/beta-Hydrolases"/>
    <property type="match status" value="1"/>
</dbReference>
<organism evidence="3 4">
    <name type="scientific">Spirosoma sordidisoli</name>
    <dbReference type="NCBI Taxonomy" id="2502893"/>
    <lineage>
        <taxon>Bacteria</taxon>
        <taxon>Pseudomonadati</taxon>
        <taxon>Bacteroidota</taxon>
        <taxon>Cytophagia</taxon>
        <taxon>Cytophagales</taxon>
        <taxon>Cytophagaceae</taxon>
        <taxon>Spirosoma</taxon>
    </lineage>
</organism>
<evidence type="ECO:0000313" key="3">
    <source>
        <dbReference type="EMBL" id="RYC69842.1"/>
    </source>
</evidence>
<dbReference type="InterPro" id="IPR000801">
    <property type="entry name" value="Esterase-like"/>
</dbReference>
<proteinExistence type="inferred from homology"/>
<dbReference type="Proteomes" id="UP000290407">
    <property type="component" value="Unassembled WGS sequence"/>
</dbReference>
<dbReference type="Pfam" id="PF00756">
    <property type="entry name" value="Esterase"/>
    <property type="match status" value="1"/>
</dbReference>
<evidence type="ECO:0000256" key="2">
    <source>
        <dbReference type="ARBA" id="ARBA00022801"/>
    </source>
</evidence>
<dbReference type="PANTHER" id="PTHR40841:SF2">
    <property type="entry name" value="SIDEROPHORE-DEGRADING ESTERASE (EUROFUNG)"/>
    <property type="match status" value="1"/>
</dbReference>
<sequence length="298" mass="34306">MSNFVILYSMKLFTYSSRWLTSLFFVVAFQAQGQPVQPYTYPPSEVVKIHSRLLNEERKVYVHCPKVDSAYANSRFPVLYVLDGDNHFELFAQYVDYLSRPDVLAMPKMIVIGIPNTKRTRDLTPTNSILNYEGKPDSSSYRGSGGNEKFLQFMATELMPVIEKKYPTAPYKILAGHSFGGLASLHCLLTHPDLFDAYVAVSPSLWWDKEYVLRMTDEKLKSASTLHKTLFLSDGNEGGADSFFHKHLLKLEATLAGKKLKKLDYRYKHYPTETHMTEPVVAYFDALRFIFKDWEKQH</sequence>
<dbReference type="InterPro" id="IPR052558">
    <property type="entry name" value="Siderophore_Hydrolase_D"/>
</dbReference>
<dbReference type="PANTHER" id="PTHR40841">
    <property type="entry name" value="SIDEROPHORE TRIACETYLFUSARININE C ESTERASE"/>
    <property type="match status" value="1"/>
</dbReference>
<keyword evidence="2 3" id="KW-0378">Hydrolase</keyword>
<reference evidence="3 4" key="1">
    <citation type="submission" date="2019-01" db="EMBL/GenBank/DDBJ databases">
        <title>Spirosoma flava sp. nov., a propanil-degrading bacterium isolated from herbicide-contaminated soil.</title>
        <authorList>
            <person name="Zhang L."/>
            <person name="Jiang J.-D."/>
        </authorList>
    </citation>
    <scope>NUCLEOTIDE SEQUENCE [LARGE SCALE GENOMIC DNA]</scope>
    <source>
        <strain evidence="3 4">TY50</strain>
    </source>
</reference>
<evidence type="ECO:0000313" key="4">
    <source>
        <dbReference type="Proteomes" id="UP000290407"/>
    </source>
</evidence>
<dbReference type="Gene3D" id="3.40.50.1820">
    <property type="entry name" value="alpha/beta hydrolase"/>
    <property type="match status" value="1"/>
</dbReference>
<dbReference type="InterPro" id="IPR029058">
    <property type="entry name" value="AB_hydrolase_fold"/>
</dbReference>
<protein>
    <submittedName>
        <fullName evidence="3">Alpha/beta hydrolase</fullName>
    </submittedName>
</protein>
<comment type="similarity">
    <text evidence="1">Belongs to the esterase D family.</text>
</comment>